<dbReference type="OrthoDB" id="878483at2"/>
<sequence length="195" mass="19559">MDRRRMMATVAAALAVAACGSGRDTPSSDTAANGASPAAAAAVTPQPASNAAAAAAPDAAPVPYTLAANGLAPGLTFGMPQADVVRAATAVFGTPERREHNDACGEGPMDFVQFGNLQLGFQEGRFAGWSLGGSKPVLHTAGGLTVGAPRSALGDTPVDEESSIGPEFDVGGVGGFLDEQDKVMALWAGSPCQFR</sequence>
<name>A0A4Y8ZTW4_9SPHN</name>
<evidence type="ECO:0008006" key="3">
    <source>
        <dbReference type="Google" id="ProtNLM"/>
    </source>
</evidence>
<accession>A0A4Y8ZTW4</accession>
<proteinExistence type="predicted"/>
<reference evidence="1 2" key="1">
    <citation type="submission" date="2019-03" db="EMBL/GenBank/DDBJ databases">
        <title>Genome sequence of Sphingomonas sp. 17J27-24.</title>
        <authorList>
            <person name="Kim M."/>
            <person name="Maeng S."/>
            <person name="Sathiyaraj S."/>
        </authorList>
    </citation>
    <scope>NUCLEOTIDE SEQUENCE [LARGE SCALE GENOMIC DNA]</scope>
    <source>
        <strain evidence="1 2">17J27-24</strain>
    </source>
</reference>
<evidence type="ECO:0000313" key="2">
    <source>
        <dbReference type="Proteomes" id="UP000298213"/>
    </source>
</evidence>
<evidence type="ECO:0000313" key="1">
    <source>
        <dbReference type="EMBL" id="TFI59488.1"/>
    </source>
</evidence>
<dbReference type="RefSeq" id="WP_135084210.1">
    <property type="nucleotide sequence ID" value="NZ_SPDV01000007.1"/>
</dbReference>
<comment type="caution">
    <text evidence="1">The sequence shown here is derived from an EMBL/GenBank/DDBJ whole genome shotgun (WGS) entry which is preliminary data.</text>
</comment>
<dbReference type="Proteomes" id="UP000298213">
    <property type="component" value="Unassembled WGS sequence"/>
</dbReference>
<protein>
    <recommendedName>
        <fullName evidence="3">Aspartate-semialdehyde dehydrogenase</fullName>
    </recommendedName>
</protein>
<dbReference type="EMBL" id="SPDV01000007">
    <property type="protein sequence ID" value="TFI59488.1"/>
    <property type="molecule type" value="Genomic_DNA"/>
</dbReference>
<dbReference type="AlphaFoldDB" id="A0A4Y8ZTW4"/>
<dbReference type="PROSITE" id="PS51257">
    <property type="entry name" value="PROKAR_LIPOPROTEIN"/>
    <property type="match status" value="1"/>
</dbReference>
<keyword evidence="2" id="KW-1185">Reference proteome</keyword>
<organism evidence="1 2">
    <name type="scientific">Sphingomonas parva</name>
    <dbReference type="NCBI Taxonomy" id="2555898"/>
    <lineage>
        <taxon>Bacteria</taxon>
        <taxon>Pseudomonadati</taxon>
        <taxon>Pseudomonadota</taxon>
        <taxon>Alphaproteobacteria</taxon>
        <taxon>Sphingomonadales</taxon>
        <taxon>Sphingomonadaceae</taxon>
        <taxon>Sphingomonas</taxon>
    </lineage>
</organism>
<gene>
    <name evidence="1" type="ORF">E2493_04670</name>
</gene>